<dbReference type="EMBL" id="BKCP01010848">
    <property type="protein sequence ID" value="GER53984.1"/>
    <property type="molecule type" value="Genomic_DNA"/>
</dbReference>
<dbReference type="Proteomes" id="UP000325081">
    <property type="component" value="Unassembled WGS sequence"/>
</dbReference>
<organism evidence="3 4">
    <name type="scientific">Striga asiatica</name>
    <name type="common">Asiatic witchweed</name>
    <name type="synonym">Buchnera asiatica</name>
    <dbReference type="NCBI Taxonomy" id="4170"/>
    <lineage>
        <taxon>Eukaryota</taxon>
        <taxon>Viridiplantae</taxon>
        <taxon>Streptophyta</taxon>
        <taxon>Embryophyta</taxon>
        <taxon>Tracheophyta</taxon>
        <taxon>Spermatophyta</taxon>
        <taxon>Magnoliopsida</taxon>
        <taxon>eudicotyledons</taxon>
        <taxon>Gunneridae</taxon>
        <taxon>Pentapetalae</taxon>
        <taxon>asterids</taxon>
        <taxon>lamiids</taxon>
        <taxon>Lamiales</taxon>
        <taxon>Orobanchaceae</taxon>
        <taxon>Buchnereae</taxon>
        <taxon>Striga</taxon>
    </lineage>
</organism>
<dbReference type="PANTHER" id="PTHR48048:SF45">
    <property type="entry name" value="GLYCOSYLTRANSFERASE"/>
    <property type="match status" value="1"/>
</dbReference>
<dbReference type="GO" id="GO:0035251">
    <property type="term" value="F:UDP-glucosyltransferase activity"/>
    <property type="evidence" value="ECO:0007669"/>
    <property type="project" value="InterPro"/>
</dbReference>
<protein>
    <submittedName>
        <fullName evidence="3">UDP-sugar:glycosyltransferase</fullName>
    </submittedName>
</protein>
<dbReference type="InterPro" id="IPR050481">
    <property type="entry name" value="UDP-glycosyltransf_plant"/>
</dbReference>
<evidence type="ECO:0000256" key="1">
    <source>
        <dbReference type="ARBA" id="ARBA00009995"/>
    </source>
</evidence>
<evidence type="ECO:0000313" key="4">
    <source>
        <dbReference type="Proteomes" id="UP000325081"/>
    </source>
</evidence>
<keyword evidence="3" id="KW-0808">Transferase</keyword>
<dbReference type="OrthoDB" id="1925022at2759"/>
<keyword evidence="4" id="KW-1185">Reference proteome</keyword>
<reference evidence="4" key="1">
    <citation type="journal article" date="2019" name="Curr. Biol.">
        <title>Genome Sequence of Striga asiatica Provides Insight into the Evolution of Plant Parasitism.</title>
        <authorList>
            <person name="Yoshida S."/>
            <person name="Kim S."/>
            <person name="Wafula E.K."/>
            <person name="Tanskanen J."/>
            <person name="Kim Y.M."/>
            <person name="Honaas L."/>
            <person name="Yang Z."/>
            <person name="Spallek T."/>
            <person name="Conn C.E."/>
            <person name="Ichihashi Y."/>
            <person name="Cheong K."/>
            <person name="Cui S."/>
            <person name="Der J.P."/>
            <person name="Gundlach H."/>
            <person name="Jiao Y."/>
            <person name="Hori C."/>
            <person name="Ishida J.K."/>
            <person name="Kasahara H."/>
            <person name="Kiba T."/>
            <person name="Kim M.S."/>
            <person name="Koo N."/>
            <person name="Laohavisit A."/>
            <person name="Lee Y.H."/>
            <person name="Lumba S."/>
            <person name="McCourt P."/>
            <person name="Mortimer J.C."/>
            <person name="Mutuku J.M."/>
            <person name="Nomura T."/>
            <person name="Sasaki-Sekimoto Y."/>
            <person name="Seto Y."/>
            <person name="Wang Y."/>
            <person name="Wakatake T."/>
            <person name="Sakakibara H."/>
            <person name="Demura T."/>
            <person name="Yamaguchi S."/>
            <person name="Yoneyama K."/>
            <person name="Manabe R.I."/>
            <person name="Nelson D.C."/>
            <person name="Schulman A.H."/>
            <person name="Timko M.P."/>
            <person name="dePamphilis C.W."/>
            <person name="Choi D."/>
            <person name="Shirasu K."/>
        </authorList>
    </citation>
    <scope>NUCLEOTIDE SEQUENCE [LARGE SCALE GENOMIC DNA]</scope>
    <source>
        <strain evidence="4">cv. UVA1</strain>
    </source>
</reference>
<name>A0A5A7RCF3_STRAF</name>
<gene>
    <name evidence="3" type="ORF">STAS_31526</name>
</gene>
<evidence type="ECO:0000256" key="2">
    <source>
        <dbReference type="SAM" id="SignalP"/>
    </source>
</evidence>
<dbReference type="Gene3D" id="3.40.50.2000">
    <property type="entry name" value="Glycogen Phosphorylase B"/>
    <property type="match status" value="1"/>
</dbReference>
<accession>A0A5A7RCF3</accession>
<keyword evidence="2" id="KW-0732">Signal</keyword>
<proteinExistence type="inferred from homology"/>
<comment type="similarity">
    <text evidence="1">Belongs to the UDP-glycosyltransferase family.</text>
</comment>
<dbReference type="SUPFAM" id="SSF53756">
    <property type="entry name" value="UDP-Glycosyltransferase/glycogen phosphorylase"/>
    <property type="match status" value="1"/>
</dbReference>
<dbReference type="AlphaFoldDB" id="A0A5A7RCF3"/>
<feature type="signal peptide" evidence="2">
    <location>
        <begin position="1"/>
        <end position="19"/>
    </location>
</feature>
<comment type="caution">
    <text evidence="3">The sequence shown here is derived from an EMBL/GenBank/DDBJ whole genome shotgun (WGS) entry which is preliminary data.</text>
</comment>
<evidence type="ECO:0000313" key="3">
    <source>
        <dbReference type="EMBL" id="GER53984.1"/>
    </source>
</evidence>
<sequence>MQCWTRTVASSLGLLCSFGSRGCFDGAQVREIARGQDGARGVRGFEEVLPEGFVGRTEGLGRVIGWAPQAQVLGHWAVGGFVSSLWMELGARERVGRNHFS</sequence>
<feature type="chain" id="PRO_5022856998" evidence="2">
    <location>
        <begin position="20"/>
        <end position="101"/>
    </location>
</feature>
<dbReference type="PANTHER" id="PTHR48048">
    <property type="entry name" value="GLYCOSYLTRANSFERASE"/>
    <property type="match status" value="1"/>
</dbReference>